<feature type="transmembrane region" description="Helical" evidence="1">
    <location>
        <begin position="31"/>
        <end position="53"/>
    </location>
</feature>
<name>A0A940MVF7_9PROT</name>
<keyword evidence="1" id="KW-0812">Transmembrane</keyword>
<proteinExistence type="predicted"/>
<dbReference type="RefSeq" id="WP_209372504.1">
    <property type="nucleotide sequence ID" value="NZ_JAGIZA010000004.1"/>
</dbReference>
<evidence type="ECO:0000313" key="3">
    <source>
        <dbReference type="Proteomes" id="UP000677537"/>
    </source>
</evidence>
<dbReference type="EMBL" id="JAGIZA010000004">
    <property type="protein sequence ID" value="MBP0492726.1"/>
    <property type="molecule type" value="Genomic_DNA"/>
</dbReference>
<keyword evidence="3" id="KW-1185">Reference proteome</keyword>
<dbReference type="Proteomes" id="UP000677537">
    <property type="component" value="Unassembled WGS sequence"/>
</dbReference>
<keyword evidence="1" id="KW-0472">Membrane</keyword>
<dbReference type="AlphaFoldDB" id="A0A940MVF7"/>
<evidence type="ECO:0000313" key="2">
    <source>
        <dbReference type="EMBL" id="MBP0492726.1"/>
    </source>
</evidence>
<reference evidence="2" key="1">
    <citation type="submission" date="2021-03" db="EMBL/GenBank/DDBJ databases">
        <authorList>
            <person name="So Y."/>
        </authorList>
    </citation>
    <scope>NUCLEOTIDE SEQUENCE</scope>
    <source>
        <strain evidence="2">SG15</strain>
    </source>
</reference>
<protein>
    <submittedName>
        <fullName evidence="2">Uncharacterized protein</fullName>
    </submittedName>
</protein>
<gene>
    <name evidence="2" type="ORF">J5Y10_08035</name>
</gene>
<organism evidence="2 3">
    <name type="scientific">Roseomonas indoligenes</name>
    <dbReference type="NCBI Taxonomy" id="2820811"/>
    <lineage>
        <taxon>Bacteria</taxon>
        <taxon>Pseudomonadati</taxon>
        <taxon>Pseudomonadota</taxon>
        <taxon>Alphaproteobacteria</taxon>
        <taxon>Acetobacterales</taxon>
        <taxon>Roseomonadaceae</taxon>
        <taxon>Roseomonas</taxon>
    </lineage>
</organism>
<comment type="caution">
    <text evidence="2">The sequence shown here is derived from an EMBL/GenBank/DDBJ whole genome shotgun (WGS) entry which is preliminary data.</text>
</comment>
<evidence type="ECO:0000256" key="1">
    <source>
        <dbReference type="SAM" id="Phobius"/>
    </source>
</evidence>
<keyword evidence="1" id="KW-1133">Transmembrane helix</keyword>
<accession>A0A940MVF7</accession>
<sequence>MHRIALALIATGLVLILTIVGAVLGGAAMDISAYAAAGAALSGLVIVAGLAVLERSTFARTA</sequence>